<dbReference type="RefSeq" id="WP_191717156.1">
    <property type="nucleotide sequence ID" value="NZ_JACSQP010000001.1"/>
</dbReference>
<gene>
    <name evidence="2" type="ORF">H9651_00535</name>
</gene>
<dbReference type="EMBL" id="JACSQP010000001">
    <property type="protein sequence ID" value="MBD7956125.1"/>
    <property type="molecule type" value="Genomic_DNA"/>
</dbReference>
<dbReference type="Pfam" id="PF12697">
    <property type="entry name" value="Abhydrolase_6"/>
    <property type="match status" value="1"/>
</dbReference>
<dbReference type="PANTHER" id="PTHR43433:SF5">
    <property type="entry name" value="AB HYDROLASE-1 DOMAIN-CONTAINING PROTEIN"/>
    <property type="match status" value="1"/>
</dbReference>
<organism evidence="2 3">
    <name type="scientific">Microbacterium pullorum</name>
    <dbReference type="NCBI Taxonomy" id="2762236"/>
    <lineage>
        <taxon>Bacteria</taxon>
        <taxon>Bacillati</taxon>
        <taxon>Actinomycetota</taxon>
        <taxon>Actinomycetes</taxon>
        <taxon>Micrococcales</taxon>
        <taxon>Microbacteriaceae</taxon>
        <taxon>Microbacterium</taxon>
    </lineage>
</organism>
<feature type="domain" description="AB hydrolase-1" evidence="1">
    <location>
        <begin position="37"/>
        <end position="251"/>
    </location>
</feature>
<dbReference type="GO" id="GO:0016787">
    <property type="term" value="F:hydrolase activity"/>
    <property type="evidence" value="ECO:0007669"/>
    <property type="project" value="UniProtKB-KW"/>
</dbReference>
<keyword evidence="2" id="KW-0378">Hydrolase</keyword>
<dbReference type="PANTHER" id="PTHR43433">
    <property type="entry name" value="HYDROLASE, ALPHA/BETA FOLD FAMILY PROTEIN"/>
    <property type="match status" value="1"/>
</dbReference>
<dbReference type="Gene3D" id="3.40.50.1820">
    <property type="entry name" value="alpha/beta hydrolase"/>
    <property type="match status" value="1"/>
</dbReference>
<comment type="caution">
    <text evidence="2">The sequence shown here is derived from an EMBL/GenBank/DDBJ whole genome shotgun (WGS) entry which is preliminary data.</text>
</comment>
<dbReference type="InterPro" id="IPR029058">
    <property type="entry name" value="AB_hydrolase_fold"/>
</dbReference>
<accession>A0ABR8RY16</accession>
<dbReference type="InterPro" id="IPR050471">
    <property type="entry name" value="AB_hydrolase"/>
</dbReference>
<evidence type="ECO:0000259" key="1">
    <source>
        <dbReference type="Pfam" id="PF12697"/>
    </source>
</evidence>
<proteinExistence type="predicted"/>
<name>A0ABR8RY16_9MICO</name>
<evidence type="ECO:0000313" key="2">
    <source>
        <dbReference type="EMBL" id="MBD7956125.1"/>
    </source>
</evidence>
<dbReference type="InterPro" id="IPR000073">
    <property type="entry name" value="AB_hydrolase_1"/>
</dbReference>
<evidence type="ECO:0000313" key="3">
    <source>
        <dbReference type="Proteomes" id="UP000648352"/>
    </source>
</evidence>
<sequence length="257" mass="27221">MKTATSADGTPIAFDEVGDGPPIVIVGGAFSVASDGAPIAEALAKQGFRAVTVDRRGRGASGDRRGSTPEDEADDLAAVIDAVGRDAIVLGHSSGAVLGLFAAARGVPMRALFLSEPPFRFGVDEPAADLPERLQRLVDEGRRDDAVVTFQLEGVELPPQMVEQIRQSDMFASLVAVAQSTVYDATLTRQVSTPTAEMLAVSQPITILRGERTFPMLVASADRLAQAMPHAELVIVPESVMHRPDPDATARVVRERV</sequence>
<dbReference type="Proteomes" id="UP000648352">
    <property type="component" value="Unassembled WGS sequence"/>
</dbReference>
<dbReference type="SUPFAM" id="SSF53474">
    <property type="entry name" value="alpha/beta-Hydrolases"/>
    <property type="match status" value="1"/>
</dbReference>
<reference evidence="2 3" key="1">
    <citation type="submission" date="2020-08" db="EMBL/GenBank/DDBJ databases">
        <title>A Genomic Blueprint of the Chicken Gut Microbiome.</title>
        <authorList>
            <person name="Gilroy R."/>
            <person name="Ravi A."/>
            <person name="Getino M."/>
            <person name="Pursley I."/>
            <person name="Horton D.L."/>
            <person name="Alikhan N.-F."/>
            <person name="Baker D."/>
            <person name="Gharbi K."/>
            <person name="Hall N."/>
            <person name="Watson M."/>
            <person name="Adriaenssens E.M."/>
            <person name="Foster-Nyarko E."/>
            <person name="Jarju S."/>
            <person name="Secka A."/>
            <person name="Antonio M."/>
            <person name="Oren A."/>
            <person name="Chaudhuri R."/>
            <person name="La Ragione R.M."/>
            <person name="Hildebrand F."/>
            <person name="Pallen M.J."/>
        </authorList>
    </citation>
    <scope>NUCLEOTIDE SEQUENCE [LARGE SCALE GENOMIC DNA]</scope>
    <source>
        <strain evidence="2 3">Sa4CUA7</strain>
    </source>
</reference>
<protein>
    <submittedName>
        <fullName evidence="2">Alpha/beta hydrolase</fullName>
    </submittedName>
</protein>
<keyword evidence="3" id="KW-1185">Reference proteome</keyword>